<sequence>MNAVDALNAPALASLIAALPDGMVVTDPAVTDGYRHDRALDPSAGEPLAVVRPRRTDEVQTVLRWATANRVPVVTRGAGTGLSGGPPLWTTASCCRRRRCATSPSTRSPGPRYASPACSMPR</sequence>
<organism evidence="4 5">
    <name type="scientific">Mycobacterium kansasii</name>
    <dbReference type="NCBI Taxonomy" id="1768"/>
    <lineage>
        <taxon>Bacteria</taxon>
        <taxon>Bacillati</taxon>
        <taxon>Actinomycetota</taxon>
        <taxon>Actinomycetes</taxon>
        <taxon>Mycobacteriales</taxon>
        <taxon>Mycobacteriaceae</taxon>
        <taxon>Mycobacterium</taxon>
    </lineage>
</organism>
<dbReference type="SUPFAM" id="SSF56176">
    <property type="entry name" value="FAD-binding/transporter-associated domain-like"/>
    <property type="match status" value="1"/>
</dbReference>
<dbReference type="InterPro" id="IPR006094">
    <property type="entry name" value="Oxid_FAD_bind_N"/>
</dbReference>
<keyword evidence="1" id="KW-0560">Oxidoreductase</keyword>
<dbReference type="AlphaFoldDB" id="A0A1V3XGW9"/>
<reference evidence="4 5" key="1">
    <citation type="submission" date="2017-02" db="EMBL/GenBank/DDBJ databases">
        <title>Complete genome sequences of Mycobacterium kansasii strains isolated from rhesus macaques.</title>
        <authorList>
            <person name="Panda A."/>
            <person name="Nagaraj S."/>
            <person name="Zhao X."/>
            <person name="Tettelin H."/>
            <person name="Detolla L.J."/>
        </authorList>
    </citation>
    <scope>NUCLEOTIDE SEQUENCE [LARGE SCALE GENOMIC DNA]</scope>
    <source>
        <strain evidence="4 5">11-3813</strain>
    </source>
</reference>
<dbReference type="Proteomes" id="UP000189229">
    <property type="component" value="Unassembled WGS sequence"/>
</dbReference>
<dbReference type="PANTHER" id="PTHR42934:SF2">
    <property type="entry name" value="GLYCOLATE OXIDASE SUBUNIT GLCD"/>
    <property type="match status" value="1"/>
</dbReference>
<dbReference type="InterPro" id="IPR016167">
    <property type="entry name" value="FAD-bd_PCMH_sub1"/>
</dbReference>
<dbReference type="GO" id="GO:0050660">
    <property type="term" value="F:flavin adenine dinucleotide binding"/>
    <property type="evidence" value="ECO:0007669"/>
    <property type="project" value="InterPro"/>
</dbReference>
<accession>A0A1V3XGW9</accession>
<evidence type="ECO:0000313" key="4">
    <source>
        <dbReference type="EMBL" id="OOK78348.1"/>
    </source>
</evidence>
<evidence type="ECO:0000256" key="2">
    <source>
        <dbReference type="SAM" id="MobiDB-lite"/>
    </source>
</evidence>
<evidence type="ECO:0000259" key="3">
    <source>
        <dbReference type="Pfam" id="PF01565"/>
    </source>
</evidence>
<dbReference type="Gene3D" id="3.30.43.10">
    <property type="entry name" value="Uridine Diphospho-n-acetylenolpyruvylglucosamine Reductase, domain 2"/>
    <property type="match status" value="1"/>
</dbReference>
<proteinExistence type="predicted"/>
<dbReference type="GO" id="GO:0016491">
    <property type="term" value="F:oxidoreductase activity"/>
    <property type="evidence" value="ECO:0007669"/>
    <property type="project" value="UniProtKB-KW"/>
</dbReference>
<dbReference type="PANTHER" id="PTHR42934">
    <property type="entry name" value="GLYCOLATE OXIDASE SUBUNIT GLCD"/>
    <property type="match status" value="1"/>
</dbReference>
<dbReference type="InterPro" id="IPR036318">
    <property type="entry name" value="FAD-bd_PCMH-like_sf"/>
</dbReference>
<evidence type="ECO:0000313" key="5">
    <source>
        <dbReference type="Proteomes" id="UP000189229"/>
    </source>
</evidence>
<gene>
    <name evidence="4" type="ORF">BZL30_2236</name>
</gene>
<evidence type="ECO:0000256" key="1">
    <source>
        <dbReference type="ARBA" id="ARBA00023002"/>
    </source>
</evidence>
<name>A0A1V3XGW9_MYCKA</name>
<dbReference type="EMBL" id="MVBM01000002">
    <property type="protein sequence ID" value="OOK78348.1"/>
    <property type="molecule type" value="Genomic_DNA"/>
</dbReference>
<comment type="caution">
    <text evidence="4">The sequence shown here is derived from an EMBL/GenBank/DDBJ whole genome shotgun (WGS) entry which is preliminary data.</text>
</comment>
<feature type="region of interest" description="Disordered" evidence="2">
    <location>
        <begin position="99"/>
        <end position="122"/>
    </location>
</feature>
<protein>
    <submittedName>
        <fullName evidence="4">FAD binding domain protein</fullName>
    </submittedName>
</protein>
<dbReference type="Pfam" id="PF01565">
    <property type="entry name" value="FAD_binding_4"/>
    <property type="match status" value="1"/>
</dbReference>
<feature type="domain" description="FAD linked oxidase N-terminal" evidence="3">
    <location>
        <begin position="47"/>
        <end position="85"/>
    </location>
</feature>
<dbReference type="InterPro" id="IPR051914">
    <property type="entry name" value="FAD-linked_OxidoTrans_Type4"/>
</dbReference>